<name>A0AA39X8B8_9PEZI</name>
<gene>
    <name evidence="11" type="primary">TRM8</name>
    <name evidence="13" type="ORF">B0T17DRAFT_505581</name>
</gene>
<dbReference type="PANTHER" id="PTHR23417">
    <property type="entry name" value="3-DEOXY-D-MANNO-OCTULOSONIC-ACID TRANSFERASE/TRNA GUANINE-N 7 - -METHYLTRANSFERASE"/>
    <property type="match status" value="1"/>
</dbReference>
<comment type="subcellular location">
    <subcellularLocation>
        <location evidence="2 11">Nucleus</location>
    </subcellularLocation>
</comment>
<dbReference type="NCBIfam" id="TIGR00091">
    <property type="entry name" value="tRNA (guanosine(46)-N7)-methyltransferase TrmB"/>
    <property type="match status" value="1"/>
</dbReference>
<dbReference type="Proteomes" id="UP001174934">
    <property type="component" value="Unassembled WGS sequence"/>
</dbReference>
<evidence type="ECO:0000313" key="13">
    <source>
        <dbReference type="EMBL" id="KAK0628976.1"/>
    </source>
</evidence>
<evidence type="ECO:0000256" key="9">
    <source>
        <dbReference type="ARBA" id="ARBA00023242"/>
    </source>
</evidence>
<dbReference type="InterPro" id="IPR029063">
    <property type="entry name" value="SAM-dependent_MTases_sf"/>
</dbReference>
<dbReference type="InterPro" id="IPR025763">
    <property type="entry name" value="Trm8_euk"/>
</dbReference>
<dbReference type="GO" id="GO:0106143">
    <property type="term" value="C:tRNA (m7G46) methyltransferase complex"/>
    <property type="evidence" value="ECO:0007669"/>
    <property type="project" value="UniProtKB-ARBA"/>
</dbReference>
<dbReference type="PROSITE" id="PS51625">
    <property type="entry name" value="SAM_MT_TRMB"/>
    <property type="match status" value="1"/>
</dbReference>
<keyword evidence="7 11" id="KW-0819">tRNA processing</keyword>
<evidence type="ECO:0000256" key="3">
    <source>
        <dbReference type="ARBA" id="ARBA00022555"/>
    </source>
</evidence>
<keyword evidence="8 11" id="KW-0694">RNA-binding</keyword>
<evidence type="ECO:0000256" key="8">
    <source>
        <dbReference type="ARBA" id="ARBA00022884"/>
    </source>
</evidence>
<accession>A0AA39X8B8</accession>
<feature type="binding site" evidence="11">
    <location>
        <begin position="177"/>
        <end position="178"/>
    </location>
    <ligand>
        <name>S-adenosyl-L-methionine</name>
        <dbReference type="ChEBI" id="CHEBI:59789"/>
    </ligand>
</feature>
<comment type="caution">
    <text evidence="13">The sequence shown here is derived from an EMBL/GenBank/DDBJ whole genome shotgun (WGS) entry which is preliminary data.</text>
</comment>
<evidence type="ECO:0000256" key="10">
    <source>
        <dbReference type="ARBA" id="ARBA00060552"/>
    </source>
</evidence>
<dbReference type="HAMAP" id="MF_03055">
    <property type="entry name" value="tRNA_methyltr_TrmB_euk"/>
    <property type="match status" value="1"/>
</dbReference>
<feature type="binding site" evidence="11">
    <location>
        <position position="197"/>
    </location>
    <ligand>
        <name>S-adenosyl-L-methionine</name>
        <dbReference type="ChEBI" id="CHEBI:59789"/>
    </ligand>
</feature>
<dbReference type="Pfam" id="PF02390">
    <property type="entry name" value="Methyltransf_4"/>
    <property type="match status" value="1"/>
</dbReference>
<feature type="active site" evidence="11">
    <location>
        <position position="200"/>
    </location>
</feature>
<dbReference type="InterPro" id="IPR003358">
    <property type="entry name" value="tRNA_(Gua-N-7)_MeTrfase_Trmb"/>
</dbReference>
<keyword evidence="6 11" id="KW-0949">S-adenosyl-L-methionine</keyword>
<evidence type="ECO:0000256" key="4">
    <source>
        <dbReference type="ARBA" id="ARBA00022603"/>
    </source>
</evidence>
<feature type="region of interest" description="Disordered" evidence="12">
    <location>
        <begin position="72"/>
        <end position="101"/>
    </location>
</feature>
<dbReference type="GO" id="GO:0000049">
    <property type="term" value="F:tRNA binding"/>
    <property type="evidence" value="ECO:0007669"/>
    <property type="project" value="UniProtKB-UniRule"/>
</dbReference>
<dbReference type="SUPFAM" id="SSF53335">
    <property type="entry name" value="S-adenosyl-L-methionine-dependent methyltransferases"/>
    <property type="match status" value="1"/>
</dbReference>
<dbReference type="EMBL" id="JAULSR010000002">
    <property type="protein sequence ID" value="KAK0628976.1"/>
    <property type="molecule type" value="Genomic_DNA"/>
</dbReference>
<evidence type="ECO:0000256" key="5">
    <source>
        <dbReference type="ARBA" id="ARBA00022679"/>
    </source>
</evidence>
<dbReference type="GO" id="GO:0008176">
    <property type="term" value="F:tRNA (guanine(46)-N7)-methyltransferase activity"/>
    <property type="evidence" value="ECO:0007669"/>
    <property type="project" value="UniProtKB-UniRule"/>
</dbReference>
<feature type="binding site" evidence="11">
    <location>
        <begin position="275"/>
        <end position="277"/>
    </location>
    <ligand>
        <name>S-adenosyl-L-methionine</name>
        <dbReference type="ChEBI" id="CHEBI:59789"/>
    </ligand>
</feature>
<evidence type="ECO:0000256" key="12">
    <source>
        <dbReference type="SAM" id="MobiDB-lite"/>
    </source>
</evidence>
<evidence type="ECO:0000256" key="2">
    <source>
        <dbReference type="ARBA" id="ARBA00004123"/>
    </source>
</evidence>
<protein>
    <recommendedName>
        <fullName evidence="11">tRNA (guanine-N(7)-)-methyltransferase</fullName>
        <ecNumber evidence="11">2.1.1.33</ecNumber>
    </recommendedName>
    <alternativeName>
        <fullName evidence="11">Transfer RNA methyltransferase 8</fullName>
    </alternativeName>
    <alternativeName>
        <fullName evidence="11">tRNA (guanine(46)-N(7))-methyltransferase</fullName>
    </alternativeName>
    <alternativeName>
        <fullName evidence="11">tRNA(m7G46)-methyltransferase</fullName>
    </alternativeName>
</protein>
<dbReference type="EC" id="2.1.1.33" evidence="11"/>
<keyword evidence="9 11" id="KW-0539">Nucleus</keyword>
<keyword evidence="14" id="KW-1185">Reference proteome</keyword>
<reference evidence="13" key="1">
    <citation type="submission" date="2023-06" db="EMBL/GenBank/DDBJ databases">
        <title>Genome-scale phylogeny and comparative genomics of the fungal order Sordariales.</title>
        <authorList>
            <consortium name="Lawrence Berkeley National Laboratory"/>
            <person name="Hensen N."/>
            <person name="Bonometti L."/>
            <person name="Westerberg I."/>
            <person name="Brannstrom I.O."/>
            <person name="Guillou S."/>
            <person name="Cros-Aarteil S."/>
            <person name="Calhoun S."/>
            <person name="Haridas S."/>
            <person name="Kuo A."/>
            <person name="Mondo S."/>
            <person name="Pangilinan J."/>
            <person name="Riley R."/>
            <person name="LaButti K."/>
            <person name="Andreopoulos B."/>
            <person name="Lipzen A."/>
            <person name="Chen C."/>
            <person name="Yanf M."/>
            <person name="Daum C."/>
            <person name="Ng V."/>
            <person name="Clum A."/>
            <person name="Steindorff A."/>
            <person name="Ohm R."/>
            <person name="Martin F."/>
            <person name="Silar P."/>
            <person name="Natvig D."/>
            <person name="Lalanne C."/>
            <person name="Gautier V."/>
            <person name="Ament-velasquez S.L."/>
            <person name="Kruys A."/>
            <person name="Hutchinson M.I."/>
            <person name="Powell A.J."/>
            <person name="Barry K."/>
            <person name="Miller A.N."/>
            <person name="Grigoriev I.V."/>
            <person name="Debuchy R."/>
            <person name="Gladieux P."/>
            <person name="Thoren M.H."/>
            <person name="Johannesson H."/>
        </authorList>
    </citation>
    <scope>NUCLEOTIDE SEQUENCE</scope>
    <source>
        <strain evidence="13">SMH3391-2</strain>
    </source>
</reference>
<keyword evidence="4 11" id="KW-0489">Methyltransferase</keyword>
<dbReference type="PANTHER" id="PTHR23417:SF16">
    <property type="entry name" value="TRNA (GUANINE-N(7)-)-METHYLTRANSFERASE"/>
    <property type="match status" value="1"/>
</dbReference>
<evidence type="ECO:0000256" key="6">
    <source>
        <dbReference type="ARBA" id="ARBA00022691"/>
    </source>
</evidence>
<comment type="subunit">
    <text evidence="11">Forms a complex with TRM82.</text>
</comment>
<sequence>MVDSKKDKRQKREEYRAALHQDDTTELPRKKFYRQRAHANPFSDHQLIYPPSPDQMDWSLMYPAYVVEDDKPADSEDTAMAAPGAETEAQSSDELVSSTEPKRLSKEVEVADIGCGFGGLLIALAPVMPDTLILGLEIRVSVTQYVVDRIKALRAQNELAPESNPNSYNNIACLRANTMKFLPNFFRKFQLSRIFICFPDPHFKARKHKQRIVSPTLNSEYAYALRPGGIVYTITDVPDLHHWMVQHFDAHRSFERVSDEDQNADPCVAIMRTETEEGKKVERHSGQKYVACFRRLEDPPFEEAEAEAEAEKKVEE</sequence>
<dbReference type="CDD" id="cd02440">
    <property type="entry name" value="AdoMet_MTases"/>
    <property type="match status" value="1"/>
</dbReference>
<comment type="catalytic activity">
    <reaction evidence="1 11">
        <text>guanosine(46) in tRNA + S-adenosyl-L-methionine = N(7)-methylguanosine(46) in tRNA + S-adenosyl-L-homocysteine</text>
        <dbReference type="Rhea" id="RHEA:42708"/>
        <dbReference type="Rhea" id="RHEA-COMP:10188"/>
        <dbReference type="Rhea" id="RHEA-COMP:10189"/>
        <dbReference type="ChEBI" id="CHEBI:57856"/>
        <dbReference type="ChEBI" id="CHEBI:59789"/>
        <dbReference type="ChEBI" id="CHEBI:74269"/>
        <dbReference type="ChEBI" id="CHEBI:74480"/>
        <dbReference type="EC" id="2.1.1.33"/>
    </reaction>
</comment>
<comment type="similarity">
    <text evidence="11">Belongs to the class I-like SAM-binding methyltransferase superfamily. TrmB family.</text>
</comment>
<organism evidence="13 14">
    <name type="scientific">Bombardia bombarda</name>
    <dbReference type="NCBI Taxonomy" id="252184"/>
    <lineage>
        <taxon>Eukaryota</taxon>
        <taxon>Fungi</taxon>
        <taxon>Dikarya</taxon>
        <taxon>Ascomycota</taxon>
        <taxon>Pezizomycotina</taxon>
        <taxon>Sordariomycetes</taxon>
        <taxon>Sordariomycetidae</taxon>
        <taxon>Sordariales</taxon>
        <taxon>Lasiosphaeriaceae</taxon>
        <taxon>Bombardia</taxon>
    </lineage>
</organism>
<dbReference type="AlphaFoldDB" id="A0AA39X8B8"/>
<evidence type="ECO:0000313" key="14">
    <source>
        <dbReference type="Proteomes" id="UP001174934"/>
    </source>
</evidence>
<evidence type="ECO:0000256" key="1">
    <source>
        <dbReference type="ARBA" id="ARBA00000142"/>
    </source>
</evidence>
<evidence type="ECO:0000256" key="7">
    <source>
        <dbReference type="ARBA" id="ARBA00022694"/>
    </source>
</evidence>
<feature type="binding site" evidence="11">
    <location>
        <begin position="137"/>
        <end position="138"/>
    </location>
    <ligand>
        <name>S-adenosyl-L-methionine</name>
        <dbReference type="ChEBI" id="CHEBI:59789"/>
    </ligand>
</feature>
<dbReference type="Gene3D" id="3.40.50.150">
    <property type="entry name" value="Vaccinia Virus protein VP39"/>
    <property type="match status" value="1"/>
</dbReference>
<evidence type="ECO:0000256" key="11">
    <source>
        <dbReference type="HAMAP-Rule" id="MF_03055"/>
    </source>
</evidence>
<keyword evidence="5 11" id="KW-0808">Transferase</keyword>
<feature type="binding site" evidence="11">
    <location>
        <position position="114"/>
    </location>
    <ligand>
        <name>S-adenosyl-L-methionine</name>
        <dbReference type="ChEBI" id="CHEBI:59789"/>
    </ligand>
</feature>
<feature type="region of interest" description="Disordered" evidence="12">
    <location>
        <begin position="1"/>
        <end position="27"/>
    </location>
</feature>
<dbReference type="FunFam" id="3.40.50.150:FF:000060">
    <property type="entry name" value="tRNA (guanine-N(7)-)-methyltransferase"/>
    <property type="match status" value="1"/>
</dbReference>
<keyword evidence="3 11" id="KW-0820">tRNA-binding</keyword>
<comment type="pathway">
    <text evidence="10 11">tRNA modification; N(7)-methylguanine-tRNA biosynthesis.</text>
</comment>
<proteinExistence type="inferred from homology"/>
<comment type="function">
    <text evidence="11">Catalyzes the formation of N(7)-methylguanine at position 46 (m7G46) in tRNA.</text>
</comment>
<dbReference type="GO" id="GO:0005634">
    <property type="term" value="C:nucleus"/>
    <property type="evidence" value="ECO:0007669"/>
    <property type="project" value="UniProtKB-SubCell"/>
</dbReference>
<feature type="compositionally biased region" description="Polar residues" evidence="12">
    <location>
        <begin position="88"/>
        <end position="99"/>
    </location>
</feature>